<dbReference type="InterPro" id="IPR047618">
    <property type="entry name" value="QOR-like"/>
</dbReference>
<reference evidence="4" key="1">
    <citation type="submission" date="2020-02" db="EMBL/GenBank/DDBJ databases">
        <authorList>
            <person name="Meier V. D."/>
        </authorList>
    </citation>
    <scope>NUCLEOTIDE SEQUENCE</scope>
    <source>
        <strain evidence="4">AVDCRST_MAG68</strain>
    </source>
</reference>
<dbReference type="InterPro" id="IPR013149">
    <property type="entry name" value="ADH-like_C"/>
</dbReference>
<dbReference type="PANTHER" id="PTHR48106">
    <property type="entry name" value="QUINONE OXIDOREDUCTASE PIG3-RELATED"/>
    <property type="match status" value="1"/>
</dbReference>
<dbReference type="InterPro" id="IPR020843">
    <property type="entry name" value="ER"/>
</dbReference>
<dbReference type="EC" id="1.6.5.5" evidence="4"/>
<feature type="domain" description="Enoyl reductase (ER)" evidence="3">
    <location>
        <begin position="13"/>
        <end position="323"/>
    </location>
</feature>
<dbReference type="InterPro" id="IPR011032">
    <property type="entry name" value="GroES-like_sf"/>
</dbReference>
<dbReference type="SUPFAM" id="SSF50129">
    <property type="entry name" value="GroES-like"/>
    <property type="match status" value="1"/>
</dbReference>
<dbReference type="EMBL" id="CADCTW010000089">
    <property type="protein sequence ID" value="CAA9319087.1"/>
    <property type="molecule type" value="Genomic_DNA"/>
</dbReference>
<gene>
    <name evidence="4" type="ORF">AVDCRST_MAG68-2839</name>
</gene>
<dbReference type="CDD" id="cd05286">
    <property type="entry name" value="QOR2"/>
    <property type="match status" value="1"/>
</dbReference>
<dbReference type="PANTHER" id="PTHR48106:SF13">
    <property type="entry name" value="QUINONE OXIDOREDUCTASE-RELATED"/>
    <property type="match status" value="1"/>
</dbReference>
<dbReference type="SMART" id="SM00829">
    <property type="entry name" value="PKS_ER"/>
    <property type="match status" value="1"/>
</dbReference>
<proteinExistence type="predicted"/>
<dbReference type="InterPro" id="IPR036291">
    <property type="entry name" value="NAD(P)-bd_dom_sf"/>
</dbReference>
<dbReference type="GO" id="GO:0035925">
    <property type="term" value="F:mRNA 3'-UTR AU-rich region binding"/>
    <property type="evidence" value="ECO:0007669"/>
    <property type="project" value="TreeGrafter"/>
</dbReference>
<dbReference type="SUPFAM" id="SSF51735">
    <property type="entry name" value="NAD(P)-binding Rossmann-fold domains"/>
    <property type="match status" value="1"/>
</dbReference>
<evidence type="ECO:0000313" key="4">
    <source>
        <dbReference type="EMBL" id="CAA9319087.1"/>
    </source>
</evidence>
<dbReference type="Gene3D" id="3.90.180.10">
    <property type="entry name" value="Medium-chain alcohol dehydrogenases, catalytic domain"/>
    <property type="match status" value="1"/>
</dbReference>
<dbReference type="GO" id="GO:0008270">
    <property type="term" value="F:zinc ion binding"/>
    <property type="evidence" value="ECO:0007669"/>
    <property type="project" value="InterPro"/>
</dbReference>
<accession>A0A6J4L0U9</accession>
<dbReference type="Pfam" id="PF08240">
    <property type="entry name" value="ADH_N"/>
    <property type="match status" value="1"/>
</dbReference>
<keyword evidence="2 4" id="KW-0560">Oxidoreductase</keyword>
<dbReference type="Pfam" id="PF00107">
    <property type="entry name" value="ADH_zinc_N"/>
    <property type="match status" value="1"/>
</dbReference>
<evidence type="ECO:0000256" key="2">
    <source>
        <dbReference type="ARBA" id="ARBA00023002"/>
    </source>
</evidence>
<dbReference type="InterPro" id="IPR002364">
    <property type="entry name" value="Quin_OxRdtase/zeta-crystal_CS"/>
</dbReference>
<keyword evidence="1" id="KW-0521">NADP</keyword>
<dbReference type="GO" id="GO:0003960">
    <property type="term" value="F:quinone reductase (NADPH) activity"/>
    <property type="evidence" value="ECO:0007669"/>
    <property type="project" value="UniProtKB-EC"/>
</dbReference>
<dbReference type="FunFam" id="3.40.50.720:FF:000053">
    <property type="entry name" value="Quinone oxidoreductase 1"/>
    <property type="match status" value="1"/>
</dbReference>
<dbReference type="GO" id="GO:0005829">
    <property type="term" value="C:cytosol"/>
    <property type="evidence" value="ECO:0007669"/>
    <property type="project" value="TreeGrafter"/>
</dbReference>
<protein>
    <submittedName>
        <fullName evidence="4">Quinone oxidoreductase</fullName>
        <ecNumber evidence="4">1.6.5.5</ecNumber>
    </submittedName>
</protein>
<organism evidence="4">
    <name type="scientific">uncultured Gemmatimonadota bacterium</name>
    <dbReference type="NCBI Taxonomy" id="203437"/>
    <lineage>
        <taxon>Bacteria</taxon>
        <taxon>Pseudomonadati</taxon>
        <taxon>Gemmatimonadota</taxon>
        <taxon>environmental samples</taxon>
    </lineage>
</organism>
<dbReference type="AlphaFoldDB" id="A0A6J4L0U9"/>
<dbReference type="PROSITE" id="PS01162">
    <property type="entry name" value="QOR_ZETA_CRYSTAL"/>
    <property type="match status" value="1"/>
</dbReference>
<dbReference type="GO" id="GO:0070402">
    <property type="term" value="F:NADPH binding"/>
    <property type="evidence" value="ECO:0007669"/>
    <property type="project" value="TreeGrafter"/>
</dbReference>
<evidence type="ECO:0000259" key="3">
    <source>
        <dbReference type="SMART" id="SM00829"/>
    </source>
</evidence>
<dbReference type="InterPro" id="IPR013154">
    <property type="entry name" value="ADH-like_N"/>
</dbReference>
<dbReference type="Gene3D" id="3.40.50.720">
    <property type="entry name" value="NAD(P)-binding Rossmann-like Domain"/>
    <property type="match status" value="1"/>
</dbReference>
<evidence type="ECO:0000256" key="1">
    <source>
        <dbReference type="ARBA" id="ARBA00022857"/>
    </source>
</evidence>
<name>A0A6J4L0U9_9BACT</name>
<sequence length="326" mass="34641">MRMMNAIRVHAPGGAEAMRVEEVPVPRPGAGEALVRLEAAGVNFIDVYKRSGVYRVPLPATLGEEGAGTVVEVGEGVDEVRAGERVAWAGVLGSYAEYALVRAERLVPLPDEVSARLGAAVMLQGMTAHYLATSTHPLREGDRCLVHAAAGGVGLLLVQIARRRGAFVISTAGSDEKAELARAAGAHEVIVYTRADFAAETMRITGGEGVQVVYDSVGRSTFRAGLDVLAPRGMMVLFGQSSGAVEPVDPQLLNQRGSLFLTRPTLGHYTATRQELLGRAGDLFQWIARGELDVRIGAEFPLAEAAEAHRALEGRRTTGKVLLRVG</sequence>